<organism evidence="1">
    <name type="scientific">Siphoviridae sp. ct3UN6</name>
    <dbReference type="NCBI Taxonomy" id="2827769"/>
    <lineage>
        <taxon>Viruses</taxon>
        <taxon>Duplodnaviria</taxon>
        <taxon>Heunggongvirae</taxon>
        <taxon>Uroviricota</taxon>
        <taxon>Caudoviricetes</taxon>
    </lineage>
</organism>
<sequence>MLIIYKIMLLFPPFRVINTLPKNNFEGGFAL</sequence>
<proteinExistence type="predicted"/>
<accession>A0A8S5S4Z0</accession>
<dbReference type="EMBL" id="BK032520">
    <property type="protein sequence ID" value="DAF45875.1"/>
    <property type="molecule type" value="Genomic_DNA"/>
</dbReference>
<name>A0A8S5S4Z0_9CAUD</name>
<protein>
    <submittedName>
        <fullName evidence="1">Uncharacterized protein</fullName>
    </submittedName>
</protein>
<evidence type="ECO:0000313" key="1">
    <source>
        <dbReference type="EMBL" id="DAF45875.1"/>
    </source>
</evidence>
<reference evidence="1" key="1">
    <citation type="journal article" date="2021" name="Proc. Natl. Acad. Sci. U.S.A.">
        <title>A Catalog of Tens of Thousands of Viruses from Human Metagenomes Reveals Hidden Associations with Chronic Diseases.</title>
        <authorList>
            <person name="Tisza M.J."/>
            <person name="Buck C.B."/>
        </authorList>
    </citation>
    <scope>NUCLEOTIDE SEQUENCE</scope>
    <source>
        <strain evidence="1">Ct3UN6</strain>
    </source>
</reference>